<keyword evidence="5" id="KW-1185">Reference proteome</keyword>
<evidence type="ECO:0000256" key="2">
    <source>
        <dbReference type="RuleBase" id="RU003749"/>
    </source>
</evidence>
<gene>
    <name evidence="4" type="ORF">ACFO9E_06440</name>
</gene>
<dbReference type="InterPro" id="IPR036513">
    <property type="entry name" value="STAS_dom_sf"/>
</dbReference>
<organism evidence="4 5">
    <name type="scientific">Streptomyces maoxianensis</name>
    <dbReference type="NCBI Taxonomy" id="1459942"/>
    <lineage>
        <taxon>Bacteria</taxon>
        <taxon>Bacillati</taxon>
        <taxon>Actinomycetota</taxon>
        <taxon>Actinomycetes</taxon>
        <taxon>Kitasatosporales</taxon>
        <taxon>Streptomycetaceae</taxon>
        <taxon>Streptomyces</taxon>
    </lineage>
</organism>
<accession>A0ABV9G1S2</accession>
<comment type="caution">
    <text evidence="4">The sequence shown here is derived from an EMBL/GenBank/DDBJ whole genome shotgun (WGS) entry which is preliminary data.</text>
</comment>
<evidence type="ECO:0000313" key="5">
    <source>
        <dbReference type="Proteomes" id="UP001595993"/>
    </source>
</evidence>
<dbReference type="InterPro" id="IPR003658">
    <property type="entry name" value="Anti-sigma_ant"/>
</dbReference>
<dbReference type="PANTHER" id="PTHR33495:SF2">
    <property type="entry name" value="ANTI-SIGMA FACTOR ANTAGONIST TM_1081-RELATED"/>
    <property type="match status" value="1"/>
</dbReference>
<proteinExistence type="inferred from homology"/>
<evidence type="ECO:0000259" key="3">
    <source>
        <dbReference type="PROSITE" id="PS50801"/>
    </source>
</evidence>
<evidence type="ECO:0000313" key="4">
    <source>
        <dbReference type="EMBL" id="MFC4607453.1"/>
    </source>
</evidence>
<dbReference type="PROSITE" id="PS50801">
    <property type="entry name" value="STAS"/>
    <property type="match status" value="1"/>
</dbReference>
<dbReference type="Proteomes" id="UP001595993">
    <property type="component" value="Unassembled WGS sequence"/>
</dbReference>
<dbReference type="RefSeq" id="WP_381192449.1">
    <property type="nucleotide sequence ID" value="NZ_JBHSFE010000007.1"/>
</dbReference>
<comment type="similarity">
    <text evidence="1 2">Belongs to the anti-sigma-factor antagonist family.</text>
</comment>
<dbReference type="PANTHER" id="PTHR33495">
    <property type="entry name" value="ANTI-SIGMA FACTOR ANTAGONIST TM_1081-RELATED-RELATED"/>
    <property type="match status" value="1"/>
</dbReference>
<sequence length="126" mass="13417">MAGRADAANTRLVAAVRQMPAQDVFVVTLAGELDHDSVEALREALAEGLASGASRILADFSDLRFCDSTGLNALLRSRRDGHETGIRLELVALQPPVARMFDITGAGAVFRMHASLDEALADNAQK</sequence>
<dbReference type="Gene3D" id="3.30.750.24">
    <property type="entry name" value="STAS domain"/>
    <property type="match status" value="1"/>
</dbReference>
<feature type="domain" description="STAS" evidence="3">
    <location>
        <begin position="14"/>
        <end position="123"/>
    </location>
</feature>
<reference evidence="5" key="1">
    <citation type="journal article" date="2019" name="Int. J. Syst. Evol. Microbiol.">
        <title>The Global Catalogue of Microorganisms (GCM) 10K type strain sequencing project: providing services to taxonomists for standard genome sequencing and annotation.</title>
        <authorList>
            <consortium name="The Broad Institute Genomics Platform"/>
            <consortium name="The Broad Institute Genome Sequencing Center for Infectious Disease"/>
            <person name="Wu L."/>
            <person name="Ma J."/>
        </authorList>
    </citation>
    <scope>NUCLEOTIDE SEQUENCE [LARGE SCALE GENOMIC DNA]</scope>
    <source>
        <strain evidence="5">CGMCC 4.7139</strain>
    </source>
</reference>
<dbReference type="Pfam" id="PF01740">
    <property type="entry name" value="STAS"/>
    <property type="match status" value="1"/>
</dbReference>
<dbReference type="SUPFAM" id="SSF52091">
    <property type="entry name" value="SpoIIaa-like"/>
    <property type="match status" value="1"/>
</dbReference>
<evidence type="ECO:0000256" key="1">
    <source>
        <dbReference type="ARBA" id="ARBA00009013"/>
    </source>
</evidence>
<dbReference type="InterPro" id="IPR002645">
    <property type="entry name" value="STAS_dom"/>
</dbReference>
<dbReference type="CDD" id="cd07043">
    <property type="entry name" value="STAS_anti-anti-sigma_factors"/>
    <property type="match status" value="1"/>
</dbReference>
<name>A0ABV9G1S2_9ACTN</name>
<protein>
    <recommendedName>
        <fullName evidence="2">Anti-sigma factor antagonist</fullName>
    </recommendedName>
</protein>
<dbReference type="NCBIfam" id="TIGR00377">
    <property type="entry name" value="ant_ant_sig"/>
    <property type="match status" value="1"/>
</dbReference>
<dbReference type="EMBL" id="JBHSFE010000007">
    <property type="protein sequence ID" value="MFC4607453.1"/>
    <property type="molecule type" value="Genomic_DNA"/>
</dbReference>